<keyword evidence="1" id="KW-0547">Nucleotide-binding</keyword>
<evidence type="ECO:0000256" key="2">
    <source>
        <dbReference type="ARBA" id="ARBA00022840"/>
    </source>
</evidence>
<organism evidence="4">
    <name type="scientific">marine metagenome</name>
    <dbReference type="NCBI Taxonomy" id="408172"/>
    <lineage>
        <taxon>unclassified sequences</taxon>
        <taxon>metagenomes</taxon>
        <taxon>ecological metagenomes</taxon>
    </lineage>
</organism>
<keyword evidence="2" id="KW-0067">ATP-binding</keyword>
<feature type="domain" description="Zeta toxin" evidence="3">
    <location>
        <begin position="38"/>
        <end position="127"/>
    </location>
</feature>
<reference evidence="4" key="1">
    <citation type="submission" date="2018-05" db="EMBL/GenBank/DDBJ databases">
        <authorList>
            <person name="Lanie J.A."/>
            <person name="Ng W.-L."/>
            <person name="Kazmierczak K.M."/>
            <person name="Andrzejewski T.M."/>
            <person name="Davidsen T.M."/>
            <person name="Wayne K.J."/>
            <person name="Tettelin H."/>
            <person name="Glass J.I."/>
            <person name="Rusch D."/>
            <person name="Podicherti R."/>
            <person name="Tsui H.-C.T."/>
            <person name="Winkler M.E."/>
        </authorList>
    </citation>
    <scope>NUCLEOTIDE SEQUENCE</scope>
</reference>
<dbReference type="GO" id="GO:0005524">
    <property type="term" value="F:ATP binding"/>
    <property type="evidence" value="ECO:0007669"/>
    <property type="project" value="UniProtKB-KW"/>
</dbReference>
<sequence>GPYGLKVVNSDEQLEFGLMKAKMHSDMTKYSDAETMEKERIREKGKKLTKKKEQMWINGRLGLIIDGTAKNPNKLSIQIKDLQNVGYDTYMIFVNTSLDIALQQNAKRSRKLKDEVIRMTWEEVQANKQQLSNLFPGGFVEIVNNRAGEDVFRKAFVEVGKLMKRPPSSPIAKAWIAHELESKAR</sequence>
<dbReference type="Gene3D" id="3.40.50.300">
    <property type="entry name" value="P-loop containing nucleotide triphosphate hydrolases"/>
    <property type="match status" value="1"/>
</dbReference>
<dbReference type="Pfam" id="PF06414">
    <property type="entry name" value="Zeta_toxin"/>
    <property type="match status" value="1"/>
</dbReference>
<gene>
    <name evidence="4" type="ORF">METZ01_LOCUS436948</name>
</gene>
<dbReference type="GO" id="GO:0016301">
    <property type="term" value="F:kinase activity"/>
    <property type="evidence" value="ECO:0007669"/>
    <property type="project" value="InterPro"/>
</dbReference>
<dbReference type="EMBL" id="UINC01176796">
    <property type="protein sequence ID" value="SVD84094.1"/>
    <property type="molecule type" value="Genomic_DNA"/>
</dbReference>
<protein>
    <recommendedName>
        <fullName evidence="3">Zeta toxin domain-containing protein</fullName>
    </recommendedName>
</protein>
<dbReference type="InterPro" id="IPR027417">
    <property type="entry name" value="P-loop_NTPase"/>
</dbReference>
<evidence type="ECO:0000313" key="4">
    <source>
        <dbReference type="EMBL" id="SVD84094.1"/>
    </source>
</evidence>
<dbReference type="AlphaFoldDB" id="A0A382YLK7"/>
<evidence type="ECO:0000259" key="3">
    <source>
        <dbReference type="Pfam" id="PF06414"/>
    </source>
</evidence>
<dbReference type="InterPro" id="IPR010488">
    <property type="entry name" value="Zeta_toxin_domain"/>
</dbReference>
<evidence type="ECO:0000256" key="1">
    <source>
        <dbReference type="ARBA" id="ARBA00022741"/>
    </source>
</evidence>
<feature type="non-terminal residue" evidence="4">
    <location>
        <position position="1"/>
    </location>
</feature>
<accession>A0A382YLK7</accession>
<proteinExistence type="predicted"/>
<name>A0A382YLK7_9ZZZZ</name>